<protein>
    <submittedName>
        <fullName evidence="9">Longevity assurance proteins LAG1/LAC1</fullName>
    </submittedName>
</protein>
<sequence>MNVDQMPQWLPSLFVPFLTLSYPAEKPVDPDSFPNSSYYKTGPLDACFIVTCIAVMAVVRDSVRLGVFEPFARWKLTRGRRMEPEQMVLKSEKEGLDGNGVHEKGNGVEHVVNGQGIAEFSSRSFQSKEERRIHRSVLRFAEQGYSVLYYGFSWCFGMYVHMNLPTQVLNPTHVWLNYPHIPIPGPVKAYYLIQTAFYIHQVLVLNAEARRKDHWQMMTHHVITITLVFLSYFYNFTRVGCMIMLIMDWCDIFLPLAKMFGYLKMQTLCDVTFVFFLLSWFTTRHVLFINAIRSTYYDIVVYIKFDWAPERGHRFVYSTYVIFVSLLVALQALQIMWSWTITRIAWRVVTGANAEDDRSDDEEVDRKRR</sequence>
<evidence type="ECO:0000256" key="3">
    <source>
        <dbReference type="ARBA" id="ARBA00022692"/>
    </source>
</evidence>
<evidence type="ECO:0000256" key="2">
    <source>
        <dbReference type="ARBA" id="ARBA00009808"/>
    </source>
</evidence>
<evidence type="ECO:0000259" key="8">
    <source>
        <dbReference type="PROSITE" id="PS50922"/>
    </source>
</evidence>
<proteinExistence type="inferred from homology"/>
<feature type="domain" description="TLC" evidence="8">
    <location>
        <begin position="135"/>
        <end position="350"/>
    </location>
</feature>
<keyword evidence="3 6" id="KW-0812">Transmembrane</keyword>
<keyword evidence="10" id="KW-1185">Reference proteome</keyword>
<evidence type="ECO:0000256" key="1">
    <source>
        <dbReference type="ARBA" id="ARBA00004141"/>
    </source>
</evidence>
<dbReference type="STRING" id="5364.A0A5C3NDS9"/>
<accession>A0A5C3NDS9</accession>
<dbReference type="EMBL" id="ML213504">
    <property type="protein sequence ID" value="TFK55482.1"/>
    <property type="molecule type" value="Genomic_DNA"/>
</dbReference>
<evidence type="ECO:0000313" key="9">
    <source>
        <dbReference type="EMBL" id="TFK55482.1"/>
    </source>
</evidence>
<keyword evidence="4 7" id="KW-1133">Transmembrane helix</keyword>
<dbReference type="SMART" id="SM00724">
    <property type="entry name" value="TLC"/>
    <property type="match status" value="1"/>
</dbReference>
<dbReference type="InterPro" id="IPR006634">
    <property type="entry name" value="TLC-dom"/>
</dbReference>
<name>A0A5C3NDS9_9AGAM</name>
<dbReference type="OrthoDB" id="537032at2759"/>
<dbReference type="PROSITE" id="PS50922">
    <property type="entry name" value="TLC"/>
    <property type="match status" value="1"/>
</dbReference>
<dbReference type="GO" id="GO:0016020">
    <property type="term" value="C:membrane"/>
    <property type="evidence" value="ECO:0007669"/>
    <property type="project" value="UniProtKB-SubCell"/>
</dbReference>
<dbReference type="PANTHER" id="PTHR12560">
    <property type="entry name" value="LONGEVITY ASSURANCE FACTOR 1 LAG1"/>
    <property type="match status" value="1"/>
</dbReference>
<dbReference type="GO" id="GO:0046513">
    <property type="term" value="P:ceramide biosynthetic process"/>
    <property type="evidence" value="ECO:0007669"/>
    <property type="project" value="InterPro"/>
</dbReference>
<dbReference type="Pfam" id="PF03798">
    <property type="entry name" value="TRAM_LAG1_CLN8"/>
    <property type="match status" value="1"/>
</dbReference>
<feature type="transmembrane region" description="Helical" evidence="7">
    <location>
        <begin position="189"/>
        <end position="207"/>
    </location>
</feature>
<dbReference type="InterPro" id="IPR016439">
    <property type="entry name" value="Lag1/Lac1-like"/>
</dbReference>
<dbReference type="GO" id="GO:0050291">
    <property type="term" value="F:sphingosine N-acyltransferase activity"/>
    <property type="evidence" value="ECO:0007669"/>
    <property type="project" value="InterPro"/>
</dbReference>
<keyword evidence="5 6" id="KW-0472">Membrane</keyword>
<reference evidence="9 10" key="1">
    <citation type="journal article" date="2019" name="Nat. Ecol. Evol.">
        <title>Megaphylogeny resolves global patterns of mushroom evolution.</title>
        <authorList>
            <person name="Varga T."/>
            <person name="Krizsan K."/>
            <person name="Foldi C."/>
            <person name="Dima B."/>
            <person name="Sanchez-Garcia M."/>
            <person name="Sanchez-Ramirez S."/>
            <person name="Szollosi G.J."/>
            <person name="Szarkandi J.G."/>
            <person name="Papp V."/>
            <person name="Albert L."/>
            <person name="Andreopoulos W."/>
            <person name="Angelini C."/>
            <person name="Antonin V."/>
            <person name="Barry K.W."/>
            <person name="Bougher N.L."/>
            <person name="Buchanan P."/>
            <person name="Buyck B."/>
            <person name="Bense V."/>
            <person name="Catcheside P."/>
            <person name="Chovatia M."/>
            <person name="Cooper J."/>
            <person name="Damon W."/>
            <person name="Desjardin D."/>
            <person name="Finy P."/>
            <person name="Geml J."/>
            <person name="Haridas S."/>
            <person name="Hughes K."/>
            <person name="Justo A."/>
            <person name="Karasinski D."/>
            <person name="Kautmanova I."/>
            <person name="Kiss B."/>
            <person name="Kocsube S."/>
            <person name="Kotiranta H."/>
            <person name="LaButti K.M."/>
            <person name="Lechner B.E."/>
            <person name="Liimatainen K."/>
            <person name="Lipzen A."/>
            <person name="Lukacs Z."/>
            <person name="Mihaltcheva S."/>
            <person name="Morgado L.N."/>
            <person name="Niskanen T."/>
            <person name="Noordeloos M.E."/>
            <person name="Ohm R.A."/>
            <person name="Ortiz-Santana B."/>
            <person name="Ovrebo C."/>
            <person name="Racz N."/>
            <person name="Riley R."/>
            <person name="Savchenko A."/>
            <person name="Shiryaev A."/>
            <person name="Soop K."/>
            <person name="Spirin V."/>
            <person name="Szebenyi C."/>
            <person name="Tomsovsky M."/>
            <person name="Tulloss R.E."/>
            <person name="Uehling J."/>
            <person name="Grigoriev I.V."/>
            <person name="Vagvolgyi C."/>
            <person name="Papp T."/>
            <person name="Martin F.M."/>
            <person name="Miettinen O."/>
            <person name="Hibbett D.S."/>
            <person name="Nagy L.G."/>
        </authorList>
    </citation>
    <scope>NUCLEOTIDE SEQUENCE [LARGE SCALE GENOMIC DNA]</scope>
    <source>
        <strain evidence="9 10">OMC1185</strain>
    </source>
</reference>
<feature type="transmembrane region" description="Helical" evidence="7">
    <location>
        <begin position="147"/>
        <end position="169"/>
    </location>
</feature>
<feature type="transmembrane region" description="Helical" evidence="7">
    <location>
        <begin position="315"/>
        <end position="337"/>
    </location>
</feature>
<comment type="similarity">
    <text evidence="2">Belongs to the sphingosine N-acyltransferase family.</text>
</comment>
<gene>
    <name evidence="9" type="ORF">OE88DRAFT_1651816</name>
</gene>
<evidence type="ECO:0000256" key="5">
    <source>
        <dbReference type="ARBA" id="ARBA00023136"/>
    </source>
</evidence>
<feature type="transmembrane region" description="Helical" evidence="7">
    <location>
        <begin position="273"/>
        <end position="292"/>
    </location>
</feature>
<comment type="subcellular location">
    <subcellularLocation>
        <location evidence="1">Membrane</location>
        <topology evidence="1">Multi-pass membrane protein</topology>
    </subcellularLocation>
</comment>
<dbReference type="Proteomes" id="UP000305948">
    <property type="component" value="Unassembled WGS sequence"/>
</dbReference>
<evidence type="ECO:0000313" key="10">
    <source>
        <dbReference type="Proteomes" id="UP000305948"/>
    </source>
</evidence>
<evidence type="ECO:0000256" key="7">
    <source>
        <dbReference type="SAM" id="Phobius"/>
    </source>
</evidence>
<dbReference type="AlphaFoldDB" id="A0A5C3NDS9"/>
<organism evidence="9 10">
    <name type="scientific">Heliocybe sulcata</name>
    <dbReference type="NCBI Taxonomy" id="5364"/>
    <lineage>
        <taxon>Eukaryota</taxon>
        <taxon>Fungi</taxon>
        <taxon>Dikarya</taxon>
        <taxon>Basidiomycota</taxon>
        <taxon>Agaricomycotina</taxon>
        <taxon>Agaricomycetes</taxon>
        <taxon>Gloeophyllales</taxon>
        <taxon>Gloeophyllaceae</taxon>
        <taxon>Heliocybe</taxon>
    </lineage>
</organism>
<evidence type="ECO:0000256" key="6">
    <source>
        <dbReference type="PROSITE-ProRule" id="PRU00205"/>
    </source>
</evidence>
<feature type="transmembrane region" description="Helical" evidence="7">
    <location>
        <begin position="219"/>
        <end position="236"/>
    </location>
</feature>
<dbReference type="PIRSF" id="PIRSF005225">
    <property type="entry name" value="LAG1_LAC1"/>
    <property type="match status" value="1"/>
</dbReference>
<evidence type="ECO:0000256" key="4">
    <source>
        <dbReference type="ARBA" id="ARBA00022989"/>
    </source>
</evidence>
<dbReference type="PANTHER" id="PTHR12560:SF0">
    <property type="entry name" value="LD18904P"/>
    <property type="match status" value="1"/>
</dbReference>